<dbReference type="AlphaFoldDB" id="A0AAW4PG88"/>
<gene>
    <name evidence="2" type="ORF">EGH23_19710</name>
</gene>
<reference evidence="2 3" key="1">
    <citation type="submission" date="2021-06" db="EMBL/GenBank/DDBJ databases">
        <title>Halomicroarcula sp. a new haloarchaeum isolated from saline soil.</title>
        <authorList>
            <person name="Duran-Viseras A."/>
            <person name="Sanchez-Porro C."/>
            <person name="Ventosa A."/>
        </authorList>
    </citation>
    <scope>NUCLEOTIDE SEQUENCE [LARGE SCALE GENOMIC DNA]</scope>
    <source>
        <strain evidence="2 3">F27</strain>
    </source>
</reference>
<sequence length="97" mass="11179">MSSNGHAHFDLVHNGSSLYCVCFQYRSSSLDADLDNGLQVAIKGSSPTTRMAGRSRSLSRAPSRLTRMRRHPWRTNTYPPQNTLTKYVKRKRRRKRV</sequence>
<evidence type="ECO:0000313" key="3">
    <source>
        <dbReference type="Proteomes" id="UP001430455"/>
    </source>
</evidence>
<protein>
    <submittedName>
        <fullName evidence="2">Uncharacterized protein</fullName>
    </submittedName>
</protein>
<dbReference type="EMBL" id="RKLT01000014">
    <property type="protein sequence ID" value="MBX0297107.1"/>
    <property type="molecule type" value="Genomic_DNA"/>
</dbReference>
<dbReference type="Proteomes" id="UP001430455">
    <property type="component" value="Unassembled WGS sequence"/>
</dbReference>
<proteinExistence type="predicted"/>
<organism evidence="2 3">
    <name type="scientific">Haloarcula nitratireducens</name>
    <dbReference type="NCBI Taxonomy" id="2487749"/>
    <lineage>
        <taxon>Archaea</taxon>
        <taxon>Methanobacteriati</taxon>
        <taxon>Methanobacteriota</taxon>
        <taxon>Stenosarchaea group</taxon>
        <taxon>Halobacteria</taxon>
        <taxon>Halobacteriales</taxon>
        <taxon>Haloarculaceae</taxon>
        <taxon>Haloarcula</taxon>
    </lineage>
</organism>
<feature type="compositionally biased region" description="Polar residues" evidence="1">
    <location>
        <begin position="74"/>
        <end position="85"/>
    </location>
</feature>
<feature type="region of interest" description="Disordered" evidence="1">
    <location>
        <begin position="45"/>
        <end position="97"/>
    </location>
</feature>
<keyword evidence="3" id="KW-1185">Reference proteome</keyword>
<feature type="compositionally biased region" description="Low complexity" evidence="1">
    <location>
        <begin position="54"/>
        <end position="65"/>
    </location>
</feature>
<feature type="compositionally biased region" description="Basic residues" evidence="1">
    <location>
        <begin position="87"/>
        <end position="97"/>
    </location>
</feature>
<name>A0AAW4PG88_9EURY</name>
<comment type="caution">
    <text evidence="2">The sequence shown here is derived from an EMBL/GenBank/DDBJ whole genome shotgun (WGS) entry which is preliminary data.</text>
</comment>
<evidence type="ECO:0000313" key="2">
    <source>
        <dbReference type="EMBL" id="MBX0297107.1"/>
    </source>
</evidence>
<evidence type="ECO:0000256" key="1">
    <source>
        <dbReference type="SAM" id="MobiDB-lite"/>
    </source>
</evidence>
<accession>A0AAW4PG88</accession>